<proteinExistence type="predicted"/>
<accession>A0AAW2DVS0</accession>
<comment type="caution">
    <text evidence="1">The sequence shown here is derived from an EMBL/GenBank/DDBJ whole genome shotgun (WGS) entry which is preliminary data.</text>
</comment>
<organism evidence="1 2">
    <name type="scientific">Lithocarpus litseifolius</name>
    <dbReference type="NCBI Taxonomy" id="425828"/>
    <lineage>
        <taxon>Eukaryota</taxon>
        <taxon>Viridiplantae</taxon>
        <taxon>Streptophyta</taxon>
        <taxon>Embryophyta</taxon>
        <taxon>Tracheophyta</taxon>
        <taxon>Spermatophyta</taxon>
        <taxon>Magnoliopsida</taxon>
        <taxon>eudicotyledons</taxon>
        <taxon>Gunneridae</taxon>
        <taxon>Pentapetalae</taxon>
        <taxon>rosids</taxon>
        <taxon>fabids</taxon>
        <taxon>Fagales</taxon>
        <taxon>Fagaceae</taxon>
        <taxon>Lithocarpus</taxon>
    </lineage>
</organism>
<sequence length="104" mass="11309">MRIFIVSNRNALGPLVSSAPNEIKKLLVDGEFAYNNAKGELDAARSSWQDGHYADISNHVLAALKFGQDYEDLLASQVPNETLSNMIDTFEGLAIASVGVLKEL</sequence>
<dbReference type="Proteomes" id="UP001459277">
    <property type="component" value="Unassembled WGS sequence"/>
</dbReference>
<gene>
    <name evidence="1" type="ORF">SO802_000514</name>
</gene>
<dbReference type="AlphaFoldDB" id="A0AAW2DVS0"/>
<evidence type="ECO:0000313" key="2">
    <source>
        <dbReference type="Proteomes" id="UP001459277"/>
    </source>
</evidence>
<dbReference type="EMBL" id="JAZDWU010000001">
    <property type="protein sequence ID" value="KAL0013445.1"/>
    <property type="molecule type" value="Genomic_DNA"/>
</dbReference>
<keyword evidence="2" id="KW-1185">Reference proteome</keyword>
<reference evidence="1 2" key="1">
    <citation type="submission" date="2024-01" db="EMBL/GenBank/DDBJ databases">
        <title>A telomere-to-telomere, gap-free genome of sweet tea (Lithocarpus litseifolius).</title>
        <authorList>
            <person name="Zhou J."/>
        </authorList>
    </citation>
    <scope>NUCLEOTIDE SEQUENCE [LARGE SCALE GENOMIC DNA]</scope>
    <source>
        <strain evidence="1">Zhou-2022a</strain>
        <tissue evidence="1">Leaf</tissue>
    </source>
</reference>
<protein>
    <submittedName>
        <fullName evidence="1">Uncharacterized protein</fullName>
    </submittedName>
</protein>
<evidence type="ECO:0000313" key="1">
    <source>
        <dbReference type="EMBL" id="KAL0013445.1"/>
    </source>
</evidence>
<name>A0AAW2DVS0_9ROSI</name>